<evidence type="ECO:0000313" key="1">
    <source>
        <dbReference type="EMBL" id="KAK1863523.1"/>
    </source>
</evidence>
<keyword evidence="2" id="KW-1185">Reference proteome</keyword>
<evidence type="ECO:0000313" key="2">
    <source>
        <dbReference type="Proteomes" id="UP000798662"/>
    </source>
</evidence>
<gene>
    <name evidence="1" type="ORF">I4F81_006078</name>
</gene>
<name>A0ACC3C179_PYRYE</name>
<proteinExistence type="predicted"/>
<dbReference type="Proteomes" id="UP000798662">
    <property type="component" value="Chromosome 2"/>
</dbReference>
<accession>A0ACC3C179</accession>
<comment type="caution">
    <text evidence="1">The sequence shown here is derived from an EMBL/GenBank/DDBJ whole genome shotgun (WGS) entry which is preliminary data.</text>
</comment>
<dbReference type="EMBL" id="CM020619">
    <property type="protein sequence ID" value="KAK1863523.1"/>
    <property type="molecule type" value="Genomic_DNA"/>
</dbReference>
<protein>
    <submittedName>
        <fullName evidence="1">Uncharacterized protein</fullName>
    </submittedName>
</protein>
<organism evidence="1 2">
    <name type="scientific">Pyropia yezoensis</name>
    <name type="common">Susabi-nori</name>
    <name type="synonym">Porphyra yezoensis</name>
    <dbReference type="NCBI Taxonomy" id="2788"/>
    <lineage>
        <taxon>Eukaryota</taxon>
        <taxon>Rhodophyta</taxon>
        <taxon>Bangiophyceae</taxon>
        <taxon>Bangiales</taxon>
        <taxon>Bangiaceae</taxon>
        <taxon>Pyropia</taxon>
    </lineage>
</organism>
<sequence>MDPYDGELATDEERQQAARTPGGGGAGTASAAAATPAVAAPPPVLVVVLSRHPRTASSLGRFMGDAAAAAAVVAGASPPPPPTPSMAALAAAAAAVAAAGGTTAWVDTVTAVEERAVSPSAAAAWAAAAAGLPASTVGAVESLLLPPTVVPTSAVVTALWAGKAWTAVGVLAESALRLTGAASPVVATCGSSEDVAPLASVLLCLAARGLALVVDGVAPPPTRPLRAPRSRAGGGGGTEGAAPPSPPPPLAVAGGGPWALLPLTASTASVVVVDPACVPGATTTAAAAAWAPPPPLPAAAVPSSVVAAAAAPANACSVVVNLLDVSGSPPPGRPRSPPDTLLSRVVVASPLSAGSLASDYATFLPCLPHTCPSVFVGALLGAWPVSGCGGAARGPARRAAAAVLLPANAVAAGIATGATPPAEARLQALLHLAVPLLVRGAVAVDGRPGRSARPVVRVLLALMAAAAAGGAAADAPDAAAATAGEGGGGEGERAGGGTPALLAPPVGAAPSPTAPVDPFIDGPLRALFVATLPRTLAEVCDALDRAPVAPLSWGGSPPAPALMKVPGRAPPLVGVTGDRKLGAQPDWIS</sequence>
<reference evidence="1" key="1">
    <citation type="submission" date="2019-11" db="EMBL/GenBank/DDBJ databases">
        <title>Nori genome reveals adaptations in red seaweeds to the harsh intertidal environment.</title>
        <authorList>
            <person name="Wang D."/>
            <person name="Mao Y."/>
        </authorList>
    </citation>
    <scope>NUCLEOTIDE SEQUENCE</scope>
    <source>
        <tissue evidence="1">Gametophyte</tissue>
    </source>
</reference>